<dbReference type="PANTHER" id="PTHR11214">
    <property type="entry name" value="BETA-1,3-N-ACETYLGLUCOSAMINYLTRANSFERASE"/>
    <property type="match status" value="1"/>
</dbReference>
<dbReference type="GO" id="GO:0030246">
    <property type="term" value="F:carbohydrate binding"/>
    <property type="evidence" value="ECO:0007669"/>
    <property type="project" value="InterPro"/>
</dbReference>
<evidence type="ECO:0000256" key="9">
    <source>
        <dbReference type="ARBA" id="ARBA00022989"/>
    </source>
</evidence>
<evidence type="ECO:0000256" key="10">
    <source>
        <dbReference type="ARBA" id="ARBA00023034"/>
    </source>
</evidence>
<keyword evidence="9" id="KW-1133">Transmembrane helix</keyword>
<feature type="domain" description="Galectin" evidence="14">
    <location>
        <begin position="172"/>
        <end position="365"/>
    </location>
</feature>
<evidence type="ECO:0000256" key="7">
    <source>
        <dbReference type="ARBA" id="ARBA00022692"/>
    </source>
</evidence>
<evidence type="ECO:0000256" key="6">
    <source>
        <dbReference type="ARBA" id="ARBA00022679"/>
    </source>
</evidence>
<dbReference type="InterPro" id="IPR001079">
    <property type="entry name" value="Galectin_CRD"/>
</dbReference>
<dbReference type="SMART" id="SM00908">
    <property type="entry name" value="Gal-bind_lectin"/>
    <property type="match status" value="1"/>
</dbReference>
<dbReference type="OMA" id="LEIPCGL"/>
<evidence type="ECO:0000256" key="2">
    <source>
        <dbReference type="ARBA" id="ARBA00004323"/>
    </source>
</evidence>
<dbReference type="InterPro" id="IPR013320">
    <property type="entry name" value="ConA-like_dom_sf"/>
</dbReference>
<evidence type="ECO:0000256" key="1">
    <source>
        <dbReference type="ARBA" id="ARBA00001936"/>
    </source>
</evidence>
<comment type="pathway">
    <text evidence="3">Protein modification; protein glycosylation.</text>
</comment>
<evidence type="ECO:0000256" key="8">
    <source>
        <dbReference type="ARBA" id="ARBA00022968"/>
    </source>
</evidence>
<dbReference type="SUPFAM" id="SSF49899">
    <property type="entry name" value="Concanavalin A-like lectins/glucanases"/>
    <property type="match status" value="1"/>
</dbReference>
<evidence type="ECO:0000256" key="5">
    <source>
        <dbReference type="ARBA" id="ARBA00022676"/>
    </source>
</evidence>
<keyword evidence="10" id="KW-0333">Golgi apparatus</keyword>
<evidence type="ECO:0000256" key="13">
    <source>
        <dbReference type="ARBA" id="ARBA00023211"/>
    </source>
</evidence>
<dbReference type="GO" id="GO:1990714">
    <property type="term" value="F:hydroxyproline O-galactosyltransferase activity"/>
    <property type="evidence" value="ECO:0007669"/>
    <property type="project" value="EnsemblPlants"/>
</dbReference>
<gene>
    <name evidence="15" type="ORF">EUGRSUZ_H04088</name>
</gene>
<evidence type="ECO:0000256" key="4">
    <source>
        <dbReference type="ARBA" id="ARBA00008661"/>
    </source>
</evidence>
<dbReference type="FunCoup" id="A0A059B555">
    <property type="interactions" value="1331"/>
</dbReference>
<dbReference type="eggNOG" id="KOG2287">
    <property type="taxonomic scope" value="Eukaryota"/>
</dbReference>
<evidence type="ECO:0000256" key="12">
    <source>
        <dbReference type="ARBA" id="ARBA00023180"/>
    </source>
</evidence>
<evidence type="ECO:0000313" key="15">
    <source>
        <dbReference type="EMBL" id="KCW61347.1"/>
    </source>
</evidence>
<dbReference type="PANTHER" id="PTHR11214:SF3">
    <property type="entry name" value="BETA-1,3-GALACTOSYLTRANSFERASE 6"/>
    <property type="match status" value="1"/>
</dbReference>
<evidence type="ECO:0000256" key="3">
    <source>
        <dbReference type="ARBA" id="ARBA00004922"/>
    </source>
</evidence>
<keyword evidence="13" id="KW-0464">Manganese</keyword>
<accession>A0A059B555</accession>
<dbReference type="GO" id="GO:0008378">
    <property type="term" value="F:galactosyltransferase activity"/>
    <property type="evidence" value="ECO:0000318"/>
    <property type="project" value="GO_Central"/>
</dbReference>
<dbReference type="Gramene" id="KCW61347">
    <property type="protein sequence ID" value="KCW61347"/>
    <property type="gene ID" value="EUGRSUZ_H04088"/>
</dbReference>
<sequence>MKKWSGGMLIVALATILVVRYSLVGNKVIKRQKQSAYDFFRNHHPSDKSRVKDNGSLPPFQNKVTALKNRPSEKPTLVNFKGLDDLYGFRNISVEKHKYLLAWGQMRKLLSRSDALPETAKGIYEASVAWKDFSAILHNKEASQASIVNISEDRNCPPFVSRFRKMNSSNVTFLELPCGLIEDSSVTLVAIPHGGQGSFHIDLIGSRISREADAPIVLHYNVSLPGENMTEEPFVVQNTWTDEFGWGKEERCPAHGSVNSLKGFMLDGLALCNEQLIRGTVAESSNARSSESLTNVSRSVHASANFPFAEGSLFTATLWVGLEGFHMTVNGRHETSFAFREKLEPWSVNRVEVVGDLDVLSTIAEGLPVSEDHELVVDAEHLKAPLITQKRLVMLIGVFSTGNNFERRMAIRRSWMQYEAIRSGDVAVRFFIGLHQTMQVNVELWKEAQAYEDIQFMPFVDYYSLISYKTVAICIMGTKIVPAKYIMKADDDAFVRIDEVLSILKGKPSNGLLYGLISSDSSPHREKDSKWYVSEKEWPHDKYPPWAHGPGYIISQDIAKFIVQGHQEGDLKWFKLEDVAMGIWIEHFKNSGKEVHYISDDRFYNAGCDSEYILAHYQGPRKLLCLWEKLQKEHQPNCCE</sequence>
<keyword evidence="11" id="KW-0472">Membrane</keyword>
<keyword evidence="8" id="KW-0735">Signal-anchor</keyword>
<dbReference type="CDD" id="cd00070">
    <property type="entry name" value="GLECT"/>
    <property type="match status" value="1"/>
</dbReference>
<organism evidence="15">
    <name type="scientific">Eucalyptus grandis</name>
    <name type="common">Flooded gum</name>
    <dbReference type="NCBI Taxonomy" id="71139"/>
    <lineage>
        <taxon>Eukaryota</taxon>
        <taxon>Viridiplantae</taxon>
        <taxon>Streptophyta</taxon>
        <taxon>Embryophyta</taxon>
        <taxon>Tracheophyta</taxon>
        <taxon>Spermatophyta</taxon>
        <taxon>Magnoliopsida</taxon>
        <taxon>eudicotyledons</taxon>
        <taxon>Gunneridae</taxon>
        <taxon>Pentapetalae</taxon>
        <taxon>rosids</taxon>
        <taxon>malvids</taxon>
        <taxon>Myrtales</taxon>
        <taxon>Myrtaceae</taxon>
        <taxon>Myrtoideae</taxon>
        <taxon>Eucalypteae</taxon>
        <taxon>Eucalyptus</taxon>
    </lineage>
</organism>
<dbReference type="Pfam" id="PF00337">
    <property type="entry name" value="Gal-bind_lectin"/>
    <property type="match status" value="1"/>
</dbReference>
<dbReference type="Pfam" id="PF01762">
    <property type="entry name" value="Galactosyl_T"/>
    <property type="match status" value="1"/>
</dbReference>
<dbReference type="EMBL" id="KK198760">
    <property type="protein sequence ID" value="KCW61347.1"/>
    <property type="molecule type" value="Genomic_DNA"/>
</dbReference>
<dbReference type="GO" id="GO:0000139">
    <property type="term" value="C:Golgi membrane"/>
    <property type="evidence" value="ECO:0000318"/>
    <property type="project" value="GO_Central"/>
</dbReference>
<dbReference type="GO" id="GO:0080147">
    <property type="term" value="P:root hair cell development"/>
    <property type="evidence" value="ECO:0007669"/>
    <property type="project" value="EnsemblPlants"/>
</dbReference>
<dbReference type="GO" id="GO:0180062">
    <property type="term" value="P:protein O-linked glycosylation via galactose"/>
    <property type="evidence" value="ECO:0007669"/>
    <property type="project" value="EnsemblPlants"/>
</dbReference>
<dbReference type="Gene3D" id="3.90.550.50">
    <property type="match status" value="1"/>
</dbReference>
<dbReference type="PROSITE" id="PS51304">
    <property type="entry name" value="GALECTIN"/>
    <property type="match status" value="1"/>
</dbReference>
<dbReference type="InParanoid" id="A0A059B555"/>
<proteinExistence type="inferred from homology"/>
<dbReference type="STRING" id="71139.A0A059B555"/>
<reference evidence="15" key="1">
    <citation type="submission" date="2013-07" db="EMBL/GenBank/DDBJ databases">
        <title>The genome of Eucalyptus grandis.</title>
        <authorList>
            <person name="Schmutz J."/>
            <person name="Hayes R."/>
            <person name="Myburg A."/>
            <person name="Tuskan G."/>
            <person name="Grattapaglia D."/>
            <person name="Rokhsar D.S."/>
        </authorList>
    </citation>
    <scope>NUCLEOTIDE SEQUENCE</scope>
    <source>
        <tissue evidence="15">Leaf extractions</tissue>
    </source>
</reference>
<keyword evidence="12" id="KW-0325">Glycoprotein</keyword>
<keyword evidence="5" id="KW-0328">Glycosyltransferase</keyword>
<comment type="similarity">
    <text evidence="4">Belongs to the glycosyltransferase 31 family.</text>
</comment>
<dbReference type="GO" id="GO:0010405">
    <property type="term" value="P:arabinogalactan protein metabolic process"/>
    <property type="evidence" value="ECO:0007669"/>
    <property type="project" value="EnsemblPlants"/>
</dbReference>
<evidence type="ECO:0000256" key="11">
    <source>
        <dbReference type="ARBA" id="ARBA00023136"/>
    </source>
</evidence>
<keyword evidence="6" id="KW-0808">Transferase</keyword>
<dbReference type="UniPathway" id="UPA00378"/>
<dbReference type="Gene3D" id="2.60.120.200">
    <property type="match status" value="1"/>
</dbReference>
<name>A0A059B555_EUCGR</name>
<protein>
    <recommendedName>
        <fullName evidence="14">Galectin domain-containing protein</fullName>
    </recommendedName>
</protein>
<dbReference type="FunFam" id="3.90.550.50:FF:000015">
    <property type="entry name" value="Beta-1,3-galactosyltransferase GALT1"/>
    <property type="match status" value="1"/>
</dbReference>
<evidence type="ECO:0000259" key="14">
    <source>
        <dbReference type="PROSITE" id="PS51304"/>
    </source>
</evidence>
<comment type="cofactor">
    <cofactor evidence="1">
        <name>Mn(2+)</name>
        <dbReference type="ChEBI" id="CHEBI:29035"/>
    </cofactor>
</comment>
<keyword evidence="7" id="KW-0812">Transmembrane</keyword>
<comment type="subcellular location">
    <subcellularLocation>
        <location evidence="2">Golgi apparatus membrane</location>
        <topology evidence="2">Single-pass type II membrane protein</topology>
    </subcellularLocation>
</comment>
<dbReference type="InterPro" id="IPR002659">
    <property type="entry name" value="Glyco_trans_31"/>
</dbReference>
<dbReference type="GO" id="GO:0048354">
    <property type="term" value="P:mucilage biosynthetic process involved in seed coat development"/>
    <property type="evidence" value="ECO:0007669"/>
    <property type="project" value="EnsemblPlants"/>
</dbReference>
<dbReference type="AlphaFoldDB" id="A0A059B555"/>
<dbReference type="OrthoDB" id="2139606at2759"/>